<dbReference type="Gene3D" id="3.40.630.190">
    <property type="entry name" value="LCP protein"/>
    <property type="match status" value="1"/>
</dbReference>
<feature type="compositionally biased region" description="Low complexity" evidence="2">
    <location>
        <begin position="408"/>
        <end position="421"/>
    </location>
</feature>
<dbReference type="PANTHER" id="PTHR33392:SF6">
    <property type="entry name" value="POLYISOPRENYL-TEICHOIC ACID--PEPTIDOGLYCAN TEICHOIC ACID TRANSFERASE TAGU"/>
    <property type="match status" value="1"/>
</dbReference>
<evidence type="ECO:0000256" key="3">
    <source>
        <dbReference type="SAM" id="Phobius"/>
    </source>
</evidence>
<sequence length="514" mass="57024">MDYEDELDRMRDRKSREGSKRTRSADKTPPTEKKRQPQTVRGDRTYYSTGDGRNPRVRYNGPQNGTKHKANKKRKRKHKQRVILVELVILALVLFGVFFLFKQRTHQKGYWTIAVFGVDSRDGKLEKGALSDVEMICNIDKATGEIKLVSVFRDTYLKIDSKGTYHKINEAYFKGGHKQAVDALNENLDLNIDDYATFNWKAVADAINILGGIDLEITDSEFAYINGFITETVNSTGIGSYQLKKAGMNHLDGVQAVAYSRLRLMDTDFNRTERQRKVISLAMEKAKNADFGTLSTLVSTVFPQVSTSIGMNDVLSLAKGISKYHIGETNGFPFSRTTMKIGRMDCVIPTTLESNVVQLHQFLYNQADYSPSSAVKKISDKIAQESGMKDPGKNAPTGGSSGGKKKNQSSSKDTAPAQTEAATEERVIETTAESTKEVIPETTEQERTEVPTNDDGSLVGPGANIKETKEEKKPEKDTEKEKNPEKETKPEKETEENPGVREGPGSGGEIGPGV</sequence>
<dbReference type="EMBL" id="PGET01000001">
    <property type="protein sequence ID" value="PJJ28136.1"/>
    <property type="molecule type" value="Genomic_DNA"/>
</dbReference>
<keyword evidence="3" id="KW-1133">Transmembrane helix</keyword>
<feature type="compositionally biased region" description="Basic and acidic residues" evidence="2">
    <location>
        <begin position="466"/>
        <end position="492"/>
    </location>
</feature>
<dbReference type="Proteomes" id="UP000231092">
    <property type="component" value="Unassembled WGS sequence"/>
</dbReference>
<feature type="compositionally biased region" description="Basic and acidic residues" evidence="2">
    <location>
        <begin position="383"/>
        <end position="392"/>
    </location>
</feature>
<evidence type="ECO:0000256" key="2">
    <source>
        <dbReference type="SAM" id="MobiDB-lite"/>
    </source>
</evidence>
<feature type="region of interest" description="Disordered" evidence="2">
    <location>
        <begin position="1"/>
        <end position="76"/>
    </location>
</feature>
<reference evidence="5 6" key="1">
    <citation type="submission" date="2017-11" db="EMBL/GenBank/DDBJ databases">
        <title>Understudied soil microbes with underappreciated capabilities: Untangling the Clostridium saccharolyticum group.</title>
        <authorList>
            <person name="Leschine S."/>
        </authorList>
    </citation>
    <scope>NUCLEOTIDE SEQUENCE [LARGE SCALE GENOMIC DNA]</scope>
    <source>
        <strain evidence="5 6">18A</strain>
    </source>
</reference>
<evidence type="ECO:0000259" key="4">
    <source>
        <dbReference type="Pfam" id="PF03816"/>
    </source>
</evidence>
<feature type="region of interest" description="Disordered" evidence="2">
    <location>
        <begin position="383"/>
        <end position="514"/>
    </location>
</feature>
<keyword evidence="3" id="KW-0812">Transmembrane</keyword>
<organism evidence="5 6">
    <name type="scientific">[Clostridium] celerecrescens 18A</name>
    <dbReference type="NCBI Taxonomy" id="1286362"/>
    <lineage>
        <taxon>Bacteria</taxon>
        <taxon>Bacillati</taxon>
        <taxon>Bacillota</taxon>
        <taxon>Clostridia</taxon>
        <taxon>Lachnospirales</taxon>
        <taxon>Lachnospiraceae</taxon>
        <taxon>Lacrimispora</taxon>
    </lineage>
</organism>
<dbReference type="Pfam" id="PF03816">
    <property type="entry name" value="LytR_cpsA_psr"/>
    <property type="match status" value="1"/>
</dbReference>
<dbReference type="InterPro" id="IPR004474">
    <property type="entry name" value="LytR_CpsA_psr"/>
</dbReference>
<keyword evidence="3" id="KW-0472">Membrane</keyword>
<feature type="compositionally biased region" description="Gly residues" evidence="2">
    <location>
        <begin position="502"/>
        <end position="514"/>
    </location>
</feature>
<feature type="compositionally biased region" description="Basic and acidic residues" evidence="2">
    <location>
        <begin position="8"/>
        <end position="35"/>
    </location>
</feature>
<evidence type="ECO:0000313" key="5">
    <source>
        <dbReference type="EMBL" id="PJJ28136.1"/>
    </source>
</evidence>
<feature type="domain" description="Cell envelope-related transcriptional attenuator" evidence="4">
    <location>
        <begin position="131"/>
        <end position="287"/>
    </location>
</feature>
<feature type="transmembrane region" description="Helical" evidence="3">
    <location>
        <begin position="82"/>
        <end position="101"/>
    </location>
</feature>
<name>A0A2M8Z3V5_9FIRM</name>
<feature type="compositionally biased region" description="Basic residues" evidence="2">
    <location>
        <begin position="66"/>
        <end position="76"/>
    </location>
</feature>
<dbReference type="RefSeq" id="WP_100304663.1">
    <property type="nucleotide sequence ID" value="NZ_PGET01000001.1"/>
</dbReference>
<evidence type="ECO:0000256" key="1">
    <source>
        <dbReference type="ARBA" id="ARBA00006068"/>
    </source>
</evidence>
<dbReference type="InterPro" id="IPR050922">
    <property type="entry name" value="LytR/CpsA/Psr_CW_biosynth"/>
</dbReference>
<proteinExistence type="inferred from homology"/>
<comment type="caution">
    <text evidence="5">The sequence shown here is derived from an EMBL/GenBank/DDBJ whole genome shotgun (WGS) entry which is preliminary data.</text>
</comment>
<dbReference type="AlphaFoldDB" id="A0A2M8Z3V5"/>
<protein>
    <submittedName>
        <fullName evidence="5">LytR family transcriptional attenuator</fullName>
    </submittedName>
</protein>
<dbReference type="OrthoDB" id="27330at2"/>
<evidence type="ECO:0000313" key="6">
    <source>
        <dbReference type="Proteomes" id="UP000231092"/>
    </source>
</evidence>
<gene>
    <name evidence="5" type="ORF">H171_1625</name>
</gene>
<feature type="compositionally biased region" description="Basic and acidic residues" evidence="2">
    <location>
        <begin position="423"/>
        <end position="449"/>
    </location>
</feature>
<comment type="similarity">
    <text evidence="1">Belongs to the LytR/CpsA/Psr (LCP) family.</text>
</comment>
<dbReference type="PANTHER" id="PTHR33392">
    <property type="entry name" value="POLYISOPRENYL-TEICHOIC ACID--PEPTIDOGLYCAN TEICHOIC ACID TRANSFERASE TAGU"/>
    <property type="match status" value="1"/>
</dbReference>
<accession>A0A2M8Z3V5</accession>
<dbReference type="NCBIfam" id="TIGR00350">
    <property type="entry name" value="lytR_cpsA_psr"/>
    <property type="match status" value="1"/>
</dbReference>